<evidence type="ECO:0000259" key="6">
    <source>
        <dbReference type="Pfam" id="PF00085"/>
    </source>
</evidence>
<proteinExistence type="predicted"/>
<evidence type="ECO:0000259" key="7">
    <source>
        <dbReference type="Pfam" id="PF07992"/>
    </source>
</evidence>
<keyword evidence="5" id="KW-0676">Redox-active center</keyword>
<keyword evidence="2" id="KW-0274">FAD</keyword>
<evidence type="ECO:0000256" key="3">
    <source>
        <dbReference type="ARBA" id="ARBA00023002"/>
    </source>
</evidence>
<reference evidence="8 9" key="1">
    <citation type="submission" date="2019-03" db="EMBL/GenBank/DDBJ databases">
        <title>Genomic Encyclopedia of Type Strains, Phase IV (KMG-IV): sequencing the most valuable type-strain genomes for metagenomic binning, comparative biology and taxonomic classification.</title>
        <authorList>
            <person name="Goeker M."/>
        </authorList>
    </citation>
    <scope>NUCLEOTIDE SEQUENCE [LARGE SCALE GENOMIC DNA]</scope>
    <source>
        <strain evidence="8 9">LX-B</strain>
    </source>
</reference>
<dbReference type="Pfam" id="PF07992">
    <property type="entry name" value="Pyr_redox_2"/>
    <property type="match status" value="1"/>
</dbReference>
<dbReference type="EMBL" id="SLUN01000012">
    <property type="protein sequence ID" value="TCL69403.1"/>
    <property type="molecule type" value="Genomic_DNA"/>
</dbReference>
<accession>A0A4R1RSF1</accession>
<dbReference type="OrthoDB" id="9806179at2"/>
<dbReference type="InterPro" id="IPR036188">
    <property type="entry name" value="FAD/NAD-bd_sf"/>
</dbReference>
<evidence type="ECO:0000313" key="9">
    <source>
        <dbReference type="Proteomes" id="UP000295008"/>
    </source>
</evidence>
<dbReference type="PRINTS" id="PR00368">
    <property type="entry name" value="FADPNR"/>
</dbReference>
<dbReference type="PROSITE" id="PS00573">
    <property type="entry name" value="PYRIDINE_REDOX_2"/>
    <property type="match status" value="1"/>
</dbReference>
<dbReference type="PANTHER" id="PTHR48105">
    <property type="entry name" value="THIOREDOXIN REDUCTASE 1-RELATED-RELATED"/>
    <property type="match status" value="1"/>
</dbReference>
<evidence type="ECO:0000256" key="5">
    <source>
        <dbReference type="ARBA" id="ARBA00023284"/>
    </source>
</evidence>
<dbReference type="PRINTS" id="PR00469">
    <property type="entry name" value="PNDRDTASEII"/>
</dbReference>
<dbReference type="GO" id="GO:0016668">
    <property type="term" value="F:oxidoreductase activity, acting on a sulfur group of donors, NAD(P) as acceptor"/>
    <property type="evidence" value="ECO:0007669"/>
    <property type="project" value="UniProtKB-ARBA"/>
</dbReference>
<feature type="domain" description="Thioredoxin" evidence="6">
    <location>
        <begin position="310"/>
        <end position="398"/>
    </location>
</feature>
<dbReference type="RefSeq" id="WP_132014418.1">
    <property type="nucleotide sequence ID" value="NZ_SLUN01000012.1"/>
</dbReference>
<name>A0A4R1RSF1_HYDET</name>
<evidence type="ECO:0000313" key="8">
    <source>
        <dbReference type="EMBL" id="TCL69403.1"/>
    </source>
</evidence>
<dbReference type="InterPro" id="IPR036249">
    <property type="entry name" value="Thioredoxin-like_sf"/>
</dbReference>
<feature type="domain" description="FAD/NAD(P)-binding" evidence="7">
    <location>
        <begin position="8"/>
        <end position="299"/>
    </location>
</feature>
<comment type="caution">
    <text evidence="8">The sequence shown here is derived from an EMBL/GenBank/DDBJ whole genome shotgun (WGS) entry which is preliminary data.</text>
</comment>
<evidence type="ECO:0000256" key="4">
    <source>
        <dbReference type="ARBA" id="ARBA00023157"/>
    </source>
</evidence>
<sequence length="418" mass="45837">MEKKVFEYDVVIIGGGAAGLTAGIYCGRARLKTLLIEKSLVGGLATYTSEIENYPGFPEPMGGTALMQRFEKQAKRLGVEFKLTDVKGLQVMEDGTKLVETFRAIYKAKAVILATGGKPRLTGARNEENFLYDKGISFCATCDAAYYTDKVVLMVGSGDAAIEEGMFLTKFAKKVLISVIHDQGILDANKIAQEQAFSNPKMEFIWNTMVDEFVGGERLTQVNLKNTKTGAIIPVEVDGCFLFIGYLPNTEIFKGLIALNDRGYIKTNEMMETNIAGVYAVGDVREKGLRQVSTAVGDGAVAAVAAERYLAENEYFQQLLQADRPSLFYVWEPTNEQCRCLLPVVEELKCKYGSTITVSKIDVYKSASLIQKVCKEMPENLPAVVLVKQGAPPEVIAKDLTPETLECCAQKLATPSEK</sequence>
<dbReference type="Proteomes" id="UP000295008">
    <property type="component" value="Unassembled WGS sequence"/>
</dbReference>
<dbReference type="InterPro" id="IPR023753">
    <property type="entry name" value="FAD/NAD-binding_dom"/>
</dbReference>
<dbReference type="InterPro" id="IPR013766">
    <property type="entry name" value="Thioredoxin_domain"/>
</dbReference>
<dbReference type="SUPFAM" id="SSF52833">
    <property type="entry name" value="Thioredoxin-like"/>
    <property type="match status" value="1"/>
</dbReference>
<dbReference type="Pfam" id="PF00085">
    <property type="entry name" value="Thioredoxin"/>
    <property type="match status" value="1"/>
</dbReference>
<evidence type="ECO:0000256" key="1">
    <source>
        <dbReference type="ARBA" id="ARBA00022630"/>
    </source>
</evidence>
<dbReference type="CDD" id="cd02947">
    <property type="entry name" value="TRX_family"/>
    <property type="match status" value="1"/>
</dbReference>
<evidence type="ECO:0000256" key="2">
    <source>
        <dbReference type="ARBA" id="ARBA00022827"/>
    </source>
</evidence>
<keyword evidence="3" id="KW-0560">Oxidoreductase</keyword>
<gene>
    <name evidence="8" type="ORF">EDC14_1012100</name>
</gene>
<organism evidence="8 9">
    <name type="scientific">Hydrogenispora ethanolica</name>
    <dbReference type="NCBI Taxonomy" id="1082276"/>
    <lineage>
        <taxon>Bacteria</taxon>
        <taxon>Bacillati</taxon>
        <taxon>Bacillota</taxon>
        <taxon>Hydrogenispora</taxon>
    </lineage>
</organism>
<dbReference type="Gene3D" id="3.50.50.60">
    <property type="entry name" value="FAD/NAD(P)-binding domain"/>
    <property type="match status" value="2"/>
</dbReference>
<keyword evidence="1" id="KW-0285">Flavoprotein</keyword>
<keyword evidence="9" id="KW-1185">Reference proteome</keyword>
<keyword evidence="4" id="KW-1015">Disulfide bond</keyword>
<dbReference type="InterPro" id="IPR008255">
    <property type="entry name" value="Pyr_nucl-diS_OxRdtase_2_AS"/>
</dbReference>
<dbReference type="InterPro" id="IPR050097">
    <property type="entry name" value="Ferredoxin-NADP_redctase_2"/>
</dbReference>
<dbReference type="SUPFAM" id="SSF51905">
    <property type="entry name" value="FAD/NAD(P)-binding domain"/>
    <property type="match status" value="1"/>
</dbReference>
<protein>
    <submittedName>
        <fullName evidence="8">Thioredoxin reductase (NADPH)</fullName>
    </submittedName>
</protein>
<dbReference type="Gene3D" id="3.40.30.10">
    <property type="entry name" value="Glutaredoxin"/>
    <property type="match status" value="1"/>
</dbReference>
<dbReference type="AlphaFoldDB" id="A0A4R1RSF1"/>